<dbReference type="SMART" id="SM00369">
    <property type="entry name" value="LRR_TYP"/>
    <property type="match status" value="2"/>
</dbReference>
<dbReference type="InterPro" id="IPR050216">
    <property type="entry name" value="LRR_domain-containing"/>
</dbReference>
<dbReference type="PANTHER" id="PTHR48051:SF54">
    <property type="entry name" value="LEUCINE-RICH REPEAT-CONTAINING PROTEIN"/>
    <property type="match status" value="1"/>
</dbReference>
<organism evidence="3 4">
    <name type="scientific">Candidatus Kaiserbacteria bacterium RIFCSPHIGHO2_02_FULL_50_50</name>
    <dbReference type="NCBI Taxonomy" id="1798492"/>
    <lineage>
        <taxon>Bacteria</taxon>
        <taxon>Candidatus Kaiseribacteriota</taxon>
    </lineage>
</organism>
<dbReference type="InterPro" id="IPR001611">
    <property type="entry name" value="Leu-rich_rpt"/>
</dbReference>
<dbReference type="PANTHER" id="PTHR48051">
    <property type="match status" value="1"/>
</dbReference>
<dbReference type="PROSITE" id="PS51450">
    <property type="entry name" value="LRR"/>
    <property type="match status" value="1"/>
</dbReference>
<dbReference type="EMBL" id="MFLF01000020">
    <property type="protein sequence ID" value="OGG59136.1"/>
    <property type="molecule type" value="Genomic_DNA"/>
</dbReference>
<keyword evidence="1" id="KW-0433">Leucine-rich repeat</keyword>
<dbReference type="GO" id="GO:0005737">
    <property type="term" value="C:cytoplasm"/>
    <property type="evidence" value="ECO:0007669"/>
    <property type="project" value="TreeGrafter"/>
</dbReference>
<dbReference type="Proteomes" id="UP000178794">
    <property type="component" value="Unassembled WGS sequence"/>
</dbReference>
<evidence type="ECO:0000313" key="3">
    <source>
        <dbReference type="EMBL" id="OGG59136.1"/>
    </source>
</evidence>
<sequence>MHLFGILILLATVLGGTLFFWYEPVATTTTTSNLQQKIKTYTSAQSTEQVEVYAGISVPVTATKLDISNRQLTGSLKAEVRQLTALTELILSNNEFTGLPAEIGQLTELRILNLSNNPITGLPHELGNLQKLTLLDLRNTQYSKADLAIIAAQLPAATHILTE</sequence>
<evidence type="ECO:0000256" key="2">
    <source>
        <dbReference type="ARBA" id="ARBA00022737"/>
    </source>
</evidence>
<reference evidence="3 4" key="1">
    <citation type="journal article" date="2016" name="Nat. Commun.">
        <title>Thousands of microbial genomes shed light on interconnected biogeochemical processes in an aquifer system.</title>
        <authorList>
            <person name="Anantharaman K."/>
            <person name="Brown C.T."/>
            <person name="Hug L.A."/>
            <person name="Sharon I."/>
            <person name="Castelle C.J."/>
            <person name="Probst A.J."/>
            <person name="Thomas B.C."/>
            <person name="Singh A."/>
            <person name="Wilkins M.J."/>
            <person name="Karaoz U."/>
            <person name="Brodie E.L."/>
            <person name="Williams K.H."/>
            <person name="Hubbard S.S."/>
            <person name="Banfield J.F."/>
        </authorList>
    </citation>
    <scope>NUCLEOTIDE SEQUENCE [LARGE SCALE GENOMIC DNA]</scope>
</reference>
<accession>A0A1F6DCJ2</accession>
<dbReference type="AlphaFoldDB" id="A0A1F6DCJ2"/>
<name>A0A1F6DCJ2_9BACT</name>
<comment type="caution">
    <text evidence="3">The sequence shown here is derived from an EMBL/GenBank/DDBJ whole genome shotgun (WGS) entry which is preliminary data.</text>
</comment>
<dbReference type="InterPro" id="IPR003591">
    <property type="entry name" value="Leu-rich_rpt_typical-subtyp"/>
</dbReference>
<keyword evidence="2" id="KW-0677">Repeat</keyword>
<dbReference type="Pfam" id="PF13855">
    <property type="entry name" value="LRR_8"/>
    <property type="match status" value="1"/>
</dbReference>
<dbReference type="SUPFAM" id="SSF52058">
    <property type="entry name" value="L domain-like"/>
    <property type="match status" value="1"/>
</dbReference>
<gene>
    <name evidence="3" type="ORF">A3C89_01880</name>
</gene>
<evidence type="ECO:0000256" key="1">
    <source>
        <dbReference type="ARBA" id="ARBA00022614"/>
    </source>
</evidence>
<protein>
    <submittedName>
        <fullName evidence="3">Uncharacterized protein</fullName>
    </submittedName>
</protein>
<dbReference type="STRING" id="1798492.A3C89_01880"/>
<dbReference type="Gene3D" id="3.80.10.10">
    <property type="entry name" value="Ribonuclease Inhibitor"/>
    <property type="match status" value="1"/>
</dbReference>
<dbReference type="InterPro" id="IPR032675">
    <property type="entry name" value="LRR_dom_sf"/>
</dbReference>
<evidence type="ECO:0000313" key="4">
    <source>
        <dbReference type="Proteomes" id="UP000178794"/>
    </source>
</evidence>
<proteinExistence type="predicted"/>